<evidence type="ECO:0000313" key="9">
    <source>
        <dbReference type="Proteomes" id="UP000696280"/>
    </source>
</evidence>
<dbReference type="OrthoDB" id="4159781at2759"/>
<name>A0A9N9KYM4_9HELO</name>
<reference evidence="8" key="1">
    <citation type="submission" date="2021-07" db="EMBL/GenBank/DDBJ databases">
        <authorList>
            <person name="Durling M."/>
        </authorList>
    </citation>
    <scope>NUCLEOTIDE SEQUENCE</scope>
</reference>
<dbReference type="CDD" id="cd00067">
    <property type="entry name" value="GAL4"/>
    <property type="match status" value="1"/>
</dbReference>
<dbReference type="GO" id="GO:0008270">
    <property type="term" value="F:zinc ion binding"/>
    <property type="evidence" value="ECO:0007669"/>
    <property type="project" value="InterPro"/>
</dbReference>
<dbReference type="Proteomes" id="UP000696280">
    <property type="component" value="Unassembled WGS sequence"/>
</dbReference>
<dbReference type="InterPro" id="IPR036864">
    <property type="entry name" value="Zn2-C6_fun-type_DNA-bd_sf"/>
</dbReference>
<dbReference type="EMBL" id="CAJVRL010000074">
    <property type="protein sequence ID" value="CAG8956845.1"/>
    <property type="molecule type" value="Genomic_DNA"/>
</dbReference>
<dbReference type="PROSITE" id="PS50048">
    <property type="entry name" value="ZN2_CY6_FUNGAL_2"/>
    <property type="match status" value="1"/>
</dbReference>
<keyword evidence="2" id="KW-0862">Zinc</keyword>
<evidence type="ECO:0000256" key="4">
    <source>
        <dbReference type="ARBA" id="ARBA00023125"/>
    </source>
</evidence>
<dbReference type="PANTHER" id="PTHR31944:SF131">
    <property type="entry name" value="HEME-RESPONSIVE ZINC FINGER TRANSCRIPTION FACTOR HAP1"/>
    <property type="match status" value="1"/>
</dbReference>
<dbReference type="SUPFAM" id="SSF57701">
    <property type="entry name" value="Zn2/Cys6 DNA-binding domain"/>
    <property type="match status" value="1"/>
</dbReference>
<evidence type="ECO:0000256" key="5">
    <source>
        <dbReference type="ARBA" id="ARBA00023163"/>
    </source>
</evidence>
<dbReference type="InterPro" id="IPR051430">
    <property type="entry name" value="Fungal_TF_Env_Response"/>
</dbReference>
<evidence type="ECO:0000256" key="6">
    <source>
        <dbReference type="ARBA" id="ARBA00023242"/>
    </source>
</evidence>
<evidence type="ECO:0000313" key="8">
    <source>
        <dbReference type="EMBL" id="CAG8956845.1"/>
    </source>
</evidence>
<keyword evidence="1" id="KW-0479">Metal-binding</keyword>
<evidence type="ECO:0000256" key="2">
    <source>
        <dbReference type="ARBA" id="ARBA00022833"/>
    </source>
</evidence>
<keyword evidence="5" id="KW-0804">Transcription</keyword>
<dbReference type="Gene3D" id="4.10.240.10">
    <property type="entry name" value="Zn(2)-C6 fungal-type DNA-binding domain"/>
    <property type="match status" value="1"/>
</dbReference>
<dbReference type="SMART" id="SM00066">
    <property type="entry name" value="GAL4"/>
    <property type="match status" value="1"/>
</dbReference>
<keyword evidence="6" id="KW-0539">Nucleus</keyword>
<keyword evidence="3" id="KW-0805">Transcription regulation</keyword>
<dbReference type="GO" id="GO:0001228">
    <property type="term" value="F:DNA-binding transcription activator activity, RNA polymerase II-specific"/>
    <property type="evidence" value="ECO:0007669"/>
    <property type="project" value="TreeGrafter"/>
</dbReference>
<evidence type="ECO:0000256" key="1">
    <source>
        <dbReference type="ARBA" id="ARBA00022723"/>
    </source>
</evidence>
<dbReference type="PROSITE" id="PS00463">
    <property type="entry name" value="ZN2_CY6_FUNGAL_1"/>
    <property type="match status" value="1"/>
</dbReference>
<evidence type="ECO:0000259" key="7">
    <source>
        <dbReference type="PROSITE" id="PS50048"/>
    </source>
</evidence>
<sequence length="205" mass="22457">MAEFSYPKPRSSKRERVPVSCTECHRRKKRCDRLEPCGDCRDRGIPLLCQYVGSSISSTPGVTQAARSAVTNRRFVTGLQAVPISLESIDELGGLDERFGLTYFRDEVLPAGGYSFGVESPHGDSSRLSKGYGLASTFFKCSQEFPLGFPTVTSGVLSNRKIRVPGGIGQYSSLPSIPGEPMPKELLIHYCTSHTSISLHPQLVR</sequence>
<dbReference type="AlphaFoldDB" id="A0A9N9KYM4"/>
<comment type="caution">
    <text evidence="8">The sequence shown here is derived from an EMBL/GenBank/DDBJ whole genome shotgun (WGS) entry which is preliminary data.</text>
</comment>
<gene>
    <name evidence="8" type="ORF">HYFRA_00012300</name>
</gene>
<dbReference type="Pfam" id="PF00172">
    <property type="entry name" value="Zn_clus"/>
    <property type="match status" value="1"/>
</dbReference>
<organism evidence="8 9">
    <name type="scientific">Hymenoscyphus fraxineus</name>
    <dbReference type="NCBI Taxonomy" id="746836"/>
    <lineage>
        <taxon>Eukaryota</taxon>
        <taxon>Fungi</taxon>
        <taxon>Dikarya</taxon>
        <taxon>Ascomycota</taxon>
        <taxon>Pezizomycotina</taxon>
        <taxon>Leotiomycetes</taxon>
        <taxon>Helotiales</taxon>
        <taxon>Helotiaceae</taxon>
        <taxon>Hymenoscyphus</taxon>
    </lineage>
</organism>
<proteinExistence type="predicted"/>
<dbReference type="InterPro" id="IPR001138">
    <property type="entry name" value="Zn2Cys6_DnaBD"/>
</dbReference>
<feature type="domain" description="Zn(2)-C6 fungal-type" evidence="7">
    <location>
        <begin position="20"/>
        <end position="51"/>
    </location>
</feature>
<protein>
    <recommendedName>
        <fullName evidence="7">Zn(2)-C6 fungal-type domain-containing protein</fullName>
    </recommendedName>
</protein>
<keyword evidence="9" id="KW-1185">Reference proteome</keyword>
<dbReference type="GO" id="GO:0005634">
    <property type="term" value="C:nucleus"/>
    <property type="evidence" value="ECO:0007669"/>
    <property type="project" value="TreeGrafter"/>
</dbReference>
<dbReference type="GO" id="GO:0000978">
    <property type="term" value="F:RNA polymerase II cis-regulatory region sequence-specific DNA binding"/>
    <property type="evidence" value="ECO:0007669"/>
    <property type="project" value="TreeGrafter"/>
</dbReference>
<accession>A0A9N9KYM4</accession>
<evidence type="ECO:0000256" key="3">
    <source>
        <dbReference type="ARBA" id="ARBA00023015"/>
    </source>
</evidence>
<keyword evidence="4" id="KW-0238">DNA-binding</keyword>
<dbReference type="PANTHER" id="PTHR31944">
    <property type="entry name" value="HEME-RESPONSIVE ZINC FINGER TRANSCRIPTION FACTOR HAP1"/>
    <property type="match status" value="1"/>
</dbReference>